<dbReference type="Pfam" id="PF18883">
    <property type="entry name" value="AC_1"/>
    <property type="match status" value="1"/>
</dbReference>
<dbReference type="Pfam" id="PF03797">
    <property type="entry name" value="Autotransporter"/>
    <property type="match status" value="1"/>
</dbReference>
<feature type="chain" id="PRO_5043319903" evidence="1">
    <location>
        <begin position="44"/>
        <end position="872"/>
    </location>
</feature>
<evidence type="ECO:0000259" key="2">
    <source>
        <dbReference type="PROSITE" id="PS51208"/>
    </source>
</evidence>
<dbReference type="SUPFAM" id="SSF51126">
    <property type="entry name" value="Pectin lyase-like"/>
    <property type="match status" value="1"/>
</dbReference>
<comment type="caution">
    <text evidence="3">The sequence shown here is derived from an EMBL/GenBank/DDBJ whole genome shotgun (WGS) entry which is preliminary data.</text>
</comment>
<dbReference type="EMBL" id="JAUSRR010000007">
    <property type="protein sequence ID" value="MDP9925367.1"/>
    <property type="molecule type" value="Genomic_DNA"/>
</dbReference>
<keyword evidence="1" id="KW-0732">Signal</keyword>
<dbReference type="SUPFAM" id="SSF103515">
    <property type="entry name" value="Autotransporter"/>
    <property type="match status" value="1"/>
</dbReference>
<evidence type="ECO:0000313" key="4">
    <source>
        <dbReference type="Proteomes" id="UP001244295"/>
    </source>
</evidence>
<dbReference type="Gene3D" id="2.40.128.130">
    <property type="entry name" value="Autotransporter beta-domain"/>
    <property type="match status" value="1"/>
</dbReference>
<dbReference type="PANTHER" id="PTHR35037">
    <property type="entry name" value="C-TERMINAL REGION OF AIDA-LIKE PROTEIN"/>
    <property type="match status" value="1"/>
</dbReference>
<dbReference type="InterPro" id="IPR036709">
    <property type="entry name" value="Autotransporte_beta_dom_sf"/>
</dbReference>
<dbReference type="InterPro" id="IPR006315">
    <property type="entry name" value="OM_autotransptr_brl_dom"/>
</dbReference>
<dbReference type="Gene3D" id="2.160.20.20">
    <property type="match status" value="1"/>
</dbReference>
<dbReference type="AlphaFoldDB" id="A0AAW8E2G0"/>
<proteinExistence type="predicted"/>
<reference evidence="3" key="1">
    <citation type="submission" date="2023-07" db="EMBL/GenBank/DDBJ databases">
        <title>Sorghum-associated microbial communities from plants grown in Nebraska, USA.</title>
        <authorList>
            <person name="Schachtman D."/>
        </authorList>
    </citation>
    <scope>NUCLEOTIDE SEQUENCE</scope>
    <source>
        <strain evidence="3">DS2795</strain>
    </source>
</reference>
<evidence type="ECO:0000313" key="3">
    <source>
        <dbReference type="EMBL" id="MDP9925367.1"/>
    </source>
</evidence>
<dbReference type="GO" id="GO:0019867">
    <property type="term" value="C:outer membrane"/>
    <property type="evidence" value="ECO:0007669"/>
    <property type="project" value="InterPro"/>
</dbReference>
<dbReference type="RefSeq" id="WP_307637687.1">
    <property type="nucleotide sequence ID" value="NZ_JAUSRR010000007.1"/>
</dbReference>
<dbReference type="InterPro" id="IPR005546">
    <property type="entry name" value="Autotransporte_beta"/>
</dbReference>
<feature type="signal peptide" evidence="1">
    <location>
        <begin position="1"/>
        <end position="43"/>
    </location>
</feature>
<dbReference type="PANTHER" id="PTHR35037:SF3">
    <property type="entry name" value="C-TERMINAL REGION OF AIDA-LIKE PROTEIN"/>
    <property type="match status" value="1"/>
</dbReference>
<accession>A0AAW8E2G0</accession>
<dbReference type="CDD" id="cd01344">
    <property type="entry name" value="PL2_Passenger_AT"/>
    <property type="match status" value="1"/>
</dbReference>
<name>A0AAW8E2G0_9BURK</name>
<dbReference type="PROSITE" id="PS51208">
    <property type="entry name" value="AUTOTRANSPORTER"/>
    <property type="match status" value="1"/>
</dbReference>
<evidence type="ECO:0000256" key="1">
    <source>
        <dbReference type="SAM" id="SignalP"/>
    </source>
</evidence>
<dbReference type="InterPro" id="IPR043990">
    <property type="entry name" value="AC_1"/>
</dbReference>
<dbReference type="InterPro" id="IPR051551">
    <property type="entry name" value="Autotransporter_adhesion"/>
</dbReference>
<dbReference type="InterPro" id="IPR003991">
    <property type="entry name" value="Pertactin_virulence_factor"/>
</dbReference>
<dbReference type="Proteomes" id="UP001244295">
    <property type="component" value="Unassembled WGS sequence"/>
</dbReference>
<dbReference type="NCBIfam" id="TIGR01414">
    <property type="entry name" value="autotrans_barl"/>
    <property type="match status" value="1"/>
</dbReference>
<gene>
    <name evidence="3" type="ORF">J2W25_004410</name>
</gene>
<dbReference type="InterPro" id="IPR012332">
    <property type="entry name" value="Autotransporter_pectin_lyase_C"/>
</dbReference>
<sequence length="872" mass="88776">MRMERGPRFSHFSRFSFPRRHPASPLPWLAAALAGLAGGAAHAACGPTATPVTGDTVVCDGTTTVSPSVIATPGSTGVTITVNSGATLTTNATQALLVRDASTITNNGTITVSGGSGSARAAMVATGNDNTLTNNGSLRTTSSGTSGILVTSNSSTRTLITNNGSIVTTGGSSHGISLLGPGNTVINNGSISAIGSSAKGVYLQGGNLVANLLVNTGSIATTGANSPSGGADAVHANTLGGTFFSRVENRAGATLSSANGYGYRGQNGNDVLVNAGTIEGHGGTASTDAIYMGALGNGTLILQTGSVIKGGADGGVGKTASTFLEGSGTVDNAFRNFQHLTMRGTAWSWQTDASFSDSIRVESGRFTLPATLTSPVIAVLPGTTVAGTGTFAGNVTNQGTLLPGPNDGVGFGAFTVRGNYFGGTGALVQVNTVLAGDNAPSDKLVIDGGAATGSTGLRVVNRGGLGAPTLADGILVVQAVNGGTTADKAFSLTQAVEAGAYNYRLFRGGATGGNPDNWYLRNNGYLVGGTVVGSLEEAAEVIAESGAPATVEQVKLYRPEVPLYSALPIAVRRLGLAQLGTFHDRQGDAQLLADGEGRQASWGRVFGESTRQRLRGDANPQFDGSVSGLQLGHDFLAATDGAGGRHRVGVLGGYTRASGHASGVAGGATNEAAGRLTVEGYSLGAYWTRIASSGWYSDAVLLATRYKADARSTLGRGGRPHGTNVTASLEAGYPLALSDTVTLQPQVQLIWQRNSLDDFDDGLSTVRFQRDNAVTGRLGARLEGRFEAGGGVWKPYLKLNLWHTFSGSNAIYFGPSDRVANRRNASALEVGGGIVGQVNKTLSVYGGLAYTSAIGITEQTGVQGQLGLRMRW</sequence>
<feature type="domain" description="Autotransporter" evidence="2">
    <location>
        <begin position="594"/>
        <end position="872"/>
    </location>
</feature>
<protein>
    <submittedName>
        <fullName evidence="3">Outer membrane autotransporter protein</fullName>
    </submittedName>
</protein>
<dbReference type="InterPro" id="IPR011050">
    <property type="entry name" value="Pectin_lyase_fold/virulence"/>
</dbReference>
<organism evidence="3 4">
    <name type="scientific">Variovorax boronicumulans</name>
    <dbReference type="NCBI Taxonomy" id="436515"/>
    <lineage>
        <taxon>Bacteria</taxon>
        <taxon>Pseudomonadati</taxon>
        <taxon>Pseudomonadota</taxon>
        <taxon>Betaproteobacteria</taxon>
        <taxon>Burkholderiales</taxon>
        <taxon>Comamonadaceae</taxon>
        <taxon>Variovorax</taxon>
    </lineage>
</organism>
<dbReference type="SMART" id="SM00869">
    <property type="entry name" value="Autotransporter"/>
    <property type="match status" value="1"/>
</dbReference>
<dbReference type="PRINTS" id="PR01484">
    <property type="entry name" value="PRTACTNFAMLY"/>
</dbReference>